<reference evidence="7" key="1">
    <citation type="submission" date="2020-12" db="EMBL/GenBank/DDBJ databases">
        <authorList>
            <person name="Iha C."/>
        </authorList>
    </citation>
    <scope>NUCLEOTIDE SEQUENCE</scope>
</reference>
<dbReference type="SUPFAM" id="SSF57959">
    <property type="entry name" value="Leucine zipper domain"/>
    <property type="match status" value="1"/>
</dbReference>
<keyword evidence="5" id="KW-0175">Coiled coil</keyword>
<dbReference type="PANTHER" id="PTHR45764:SF38">
    <property type="entry name" value="BZIP TRANSCRIPTION FACTOR 44"/>
    <property type="match status" value="1"/>
</dbReference>
<evidence type="ECO:0000256" key="4">
    <source>
        <dbReference type="ARBA" id="ARBA00023242"/>
    </source>
</evidence>
<protein>
    <recommendedName>
        <fullName evidence="6">BZIP domain-containing protein</fullName>
    </recommendedName>
</protein>
<dbReference type="Gene3D" id="1.20.5.170">
    <property type="match status" value="1"/>
</dbReference>
<keyword evidence="2" id="KW-0238">DNA-binding</keyword>
<sequence length="305" mass="32612">MDRSFSVDDLVGGIWRLGQAGVGRSDSEAAFQELLKGFPSTNNLAAQASGGVDCGQDGAVEEGQNGEREAGEKAASISGFGAAGLPGGMSTGFPTTSIPQVDLSSLPHVLQANGLQAALSAVPGLQGAAHPLVAAAAGLSPAAAAAAAALQLSQLSNAAVVAQAPPAGMDRESLEKAEQRRARRMLSNRESARRSRRRKQDHLMTMEDQINILLEDKRKWMETKESLERRCELAEEESRKLREENQRLRDELRILDLVVSWAHPMGMNISGNIVVIKHCQNLRRAITRVLFCIGDDLVSLSSLVA</sequence>
<keyword evidence="1" id="KW-0805">Transcription regulation</keyword>
<dbReference type="PROSITE" id="PS00036">
    <property type="entry name" value="BZIP_BASIC"/>
    <property type="match status" value="1"/>
</dbReference>
<dbReference type="OrthoDB" id="551672at2759"/>
<dbReference type="GO" id="GO:0003677">
    <property type="term" value="F:DNA binding"/>
    <property type="evidence" value="ECO:0007669"/>
    <property type="project" value="UniProtKB-KW"/>
</dbReference>
<keyword evidence="8" id="KW-1185">Reference proteome</keyword>
<dbReference type="AlphaFoldDB" id="A0A8S1IXL6"/>
<feature type="domain" description="BZIP" evidence="6">
    <location>
        <begin position="178"/>
        <end position="241"/>
    </location>
</feature>
<dbReference type="InterPro" id="IPR004827">
    <property type="entry name" value="bZIP"/>
</dbReference>
<evidence type="ECO:0000256" key="3">
    <source>
        <dbReference type="ARBA" id="ARBA00023163"/>
    </source>
</evidence>
<dbReference type="EMBL" id="CAJHUC010001099">
    <property type="protein sequence ID" value="CAD7699713.1"/>
    <property type="molecule type" value="Genomic_DNA"/>
</dbReference>
<name>A0A8S1IXL6_9CHLO</name>
<evidence type="ECO:0000256" key="5">
    <source>
        <dbReference type="SAM" id="Coils"/>
    </source>
</evidence>
<proteinExistence type="predicted"/>
<dbReference type="PROSITE" id="PS50217">
    <property type="entry name" value="BZIP"/>
    <property type="match status" value="1"/>
</dbReference>
<dbReference type="InterPro" id="IPR046347">
    <property type="entry name" value="bZIP_sf"/>
</dbReference>
<dbReference type="GO" id="GO:0003700">
    <property type="term" value="F:DNA-binding transcription factor activity"/>
    <property type="evidence" value="ECO:0007669"/>
    <property type="project" value="InterPro"/>
</dbReference>
<dbReference type="SMART" id="SM00338">
    <property type="entry name" value="BRLZ"/>
    <property type="match status" value="1"/>
</dbReference>
<comment type="caution">
    <text evidence="7">The sequence shown here is derived from an EMBL/GenBank/DDBJ whole genome shotgun (WGS) entry which is preliminary data.</text>
</comment>
<evidence type="ECO:0000313" key="8">
    <source>
        <dbReference type="Proteomes" id="UP000708148"/>
    </source>
</evidence>
<dbReference type="PANTHER" id="PTHR45764">
    <property type="entry name" value="BZIP TRANSCRIPTION FACTOR 44"/>
    <property type="match status" value="1"/>
</dbReference>
<keyword evidence="4" id="KW-0539">Nucleus</keyword>
<dbReference type="Proteomes" id="UP000708148">
    <property type="component" value="Unassembled WGS sequence"/>
</dbReference>
<dbReference type="Pfam" id="PF00170">
    <property type="entry name" value="bZIP_1"/>
    <property type="match status" value="1"/>
</dbReference>
<gene>
    <name evidence="7" type="ORF">OSTQU699_LOCUS5072</name>
</gene>
<keyword evidence="3" id="KW-0804">Transcription</keyword>
<organism evidence="7 8">
    <name type="scientific">Ostreobium quekettii</name>
    <dbReference type="NCBI Taxonomy" id="121088"/>
    <lineage>
        <taxon>Eukaryota</taxon>
        <taxon>Viridiplantae</taxon>
        <taxon>Chlorophyta</taxon>
        <taxon>core chlorophytes</taxon>
        <taxon>Ulvophyceae</taxon>
        <taxon>TCBD clade</taxon>
        <taxon>Bryopsidales</taxon>
        <taxon>Ostreobineae</taxon>
        <taxon>Ostreobiaceae</taxon>
        <taxon>Ostreobium</taxon>
    </lineage>
</organism>
<evidence type="ECO:0000259" key="6">
    <source>
        <dbReference type="PROSITE" id="PS50217"/>
    </source>
</evidence>
<accession>A0A8S1IXL6</accession>
<evidence type="ECO:0000256" key="2">
    <source>
        <dbReference type="ARBA" id="ARBA00023125"/>
    </source>
</evidence>
<feature type="coiled-coil region" evidence="5">
    <location>
        <begin position="210"/>
        <end position="258"/>
    </location>
</feature>
<evidence type="ECO:0000256" key="1">
    <source>
        <dbReference type="ARBA" id="ARBA00023015"/>
    </source>
</evidence>
<evidence type="ECO:0000313" key="7">
    <source>
        <dbReference type="EMBL" id="CAD7699713.1"/>
    </source>
</evidence>